<evidence type="ECO:0000256" key="7">
    <source>
        <dbReference type="ARBA" id="ARBA00023134"/>
    </source>
</evidence>
<comment type="similarity">
    <text evidence="9">Belongs to the GTP cyclohydrolase II family.</text>
</comment>
<comment type="catalytic activity">
    <reaction evidence="8 9">
        <text>GTP + 4 H2O = 2,5-diamino-6-hydroxy-4-(5-phosphoribosylamino)-pyrimidine + formate + 2 phosphate + 3 H(+)</text>
        <dbReference type="Rhea" id="RHEA:23704"/>
        <dbReference type="ChEBI" id="CHEBI:15377"/>
        <dbReference type="ChEBI" id="CHEBI:15378"/>
        <dbReference type="ChEBI" id="CHEBI:15740"/>
        <dbReference type="ChEBI" id="CHEBI:37565"/>
        <dbReference type="ChEBI" id="CHEBI:43474"/>
        <dbReference type="ChEBI" id="CHEBI:58614"/>
        <dbReference type="EC" id="3.5.4.25"/>
    </reaction>
</comment>
<comment type="function">
    <text evidence="9">Catalyzes the conversion of GTP to 2,5-diamino-6-ribosylamino-4(3H)-pyrimidinone 5'-phosphate (DARP), formate and pyrophosphate.</text>
</comment>
<feature type="domain" description="GTP cyclohydrolase II" evidence="10">
    <location>
        <begin position="197"/>
        <end position="358"/>
    </location>
</feature>
<feature type="active site" description="Proton acceptor" evidence="9">
    <location>
        <position position="314"/>
    </location>
</feature>
<comment type="pathway">
    <text evidence="1 9">Cofactor biosynthesis; riboflavin biosynthesis; 5-amino-6-(D-ribitylamino)uracil from GTP: step 1/4.</text>
</comment>
<evidence type="ECO:0000256" key="5">
    <source>
        <dbReference type="ARBA" id="ARBA00022801"/>
    </source>
</evidence>
<dbReference type="EMBL" id="JBHRTR010000007">
    <property type="protein sequence ID" value="MFC3226178.1"/>
    <property type="molecule type" value="Genomic_DNA"/>
</dbReference>
<keyword evidence="6 9" id="KW-0862">Zinc</keyword>
<dbReference type="PANTHER" id="PTHR21327:SF18">
    <property type="entry name" value="3,4-DIHYDROXY-2-BUTANONE 4-PHOSPHATE SYNTHASE"/>
    <property type="match status" value="1"/>
</dbReference>
<keyword evidence="3 9" id="KW-0479">Metal-binding</keyword>
<evidence type="ECO:0000313" key="11">
    <source>
        <dbReference type="EMBL" id="MFC3226178.1"/>
    </source>
</evidence>
<dbReference type="HAMAP" id="MF_00179">
    <property type="entry name" value="RibA"/>
    <property type="match status" value="1"/>
</dbReference>
<dbReference type="InterPro" id="IPR032677">
    <property type="entry name" value="GTP_cyclohydro_II"/>
</dbReference>
<evidence type="ECO:0000256" key="4">
    <source>
        <dbReference type="ARBA" id="ARBA00022741"/>
    </source>
</evidence>
<keyword evidence="4 9" id="KW-0547">Nucleotide-binding</keyword>
<proteinExistence type="inferred from homology"/>
<feature type="binding site" evidence="9">
    <location>
        <position position="337"/>
    </location>
    <ligand>
        <name>GTP</name>
        <dbReference type="ChEBI" id="CHEBI:37565"/>
    </ligand>
</feature>
<protein>
    <recommendedName>
        <fullName evidence="9">GTP cyclohydrolase-2</fullName>
        <ecNumber evidence="9">3.5.4.25</ecNumber>
    </recommendedName>
    <alternativeName>
        <fullName evidence="9">GTP cyclohydrolase II</fullName>
    </alternativeName>
</protein>
<feature type="binding site" evidence="9">
    <location>
        <position position="253"/>
    </location>
    <ligand>
        <name>Zn(2+)</name>
        <dbReference type="ChEBI" id="CHEBI:29105"/>
        <note>catalytic</note>
    </ligand>
</feature>
<dbReference type="NCBIfam" id="TIGR00505">
    <property type="entry name" value="ribA"/>
    <property type="match status" value="1"/>
</dbReference>
<gene>
    <name evidence="9 11" type="primary">ribA</name>
    <name evidence="11" type="ORF">ACFOGJ_03000</name>
</gene>
<reference evidence="12" key="1">
    <citation type="journal article" date="2019" name="Int. J. Syst. Evol. Microbiol.">
        <title>The Global Catalogue of Microorganisms (GCM) 10K type strain sequencing project: providing services to taxonomists for standard genome sequencing and annotation.</title>
        <authorList>
            <consortium name="The Broad Institute Genomics Platform"/>
            <consortium name="The Broad Institute Genome Sequencing Center for Infectious Disease"/>
            <person name="Wu L."/>
            <person name="Ma J."/>
        </authorList>
    </citation>
    <scope>NUCLEOTIDE SEQUENCE [LARGE SCALE GENOMIC DNA]</scope>
    <source>
        <strain evidence="12">KCTC 42964</strain>
    </source>
</reference>
<evidence type="ECO:0000256" key="9">
    <source>
        <dbReference type="HAMAP-Rule" id="MF_00179"/>
    </source>
</evidence>
<name>A0ABV7KUX0_9PROT</name>
<feature type="binding site" evidence="9">
    <location>
        <position position="242"/>
    </location>
    <ligand>
        <name>Zn(2+)</name>
        <dbReference type="ChEBI" id="CHEBI:29105"/>
        <note>catalytic</note>
    </ligand>
</feature>
<evidence type="ECO:0000259" key="10">
    <source>
        <dbReference type="Pfam" id="PF00925"/>
    </source>
</evidence>
<dbReference type="CDD" id="cd00641">
    <property type="entry name" value="GTP_cyclohydro2"/>
    <property type="match status" value="1"/>
</dbReference>
<keyword evidence="12" id="KW-1185">Reference proteome</keyword>
<dbReference type="RefSeq" id="WP_379898017.1">
    <property type="nucleotide sequence ID" value="NZ_JBHRTR010000007.1"/>
</dbReference>
<feature type="binding site" evidence="9">
    <location>
        <position position="255"/>
    </location>
    <ligand>
        <name>Zn(2+)</name>
        <dbReference type="ChEBI" id="CHEBI:29105"/>
        <note>catalytic</note>
    </ligand>
</feature>
<comment type="caution">
    <text evidence="11">The sequence shown here is derived from an EMBL/GenBank/DDBJ whole genome shotgun (WGS) entry which is preliminary data.</text>
</comment>
<dbReference type="Proteomes" id="UP001595528">
    <property type="component" value="Unassembled WGS sequence"/>
</dbReference>
<accession>A0ABV7KUX0</accession>
<evidence type="ECO:0000256" key="3">
    <source>
        <dbReference type="ARBA" id="ARBA00022723"/>
    </source>
</evidence>
<feature type="binding site" evidence="9">
    <location>
        <begin position="280"/>
        <end position="282"/>
    </location>
    <ligand>
        <name>GTP</name>
        <dbReference type="ChEBI" id="CHEBI:37565"/>
    </ligand>
</feature>
<dbReference type="Gene3D" id="3.40.50.10990">
    <property type="entry name" value="GTP cyclohydrolase II"/>
    <property type="match status" value="1"/>
</dbReference>
<feature type="active site" description="Nucleophile" evidence="9">
    <location>
        <position position="316"/>
    </location>
</feature>
<evidence type="ECO:0000313" key="12">
    <source>
        <dbReference type="Proteomes" id="UP001595528"/>
    </source>
</evidence>
<evidence type="ECO:0000256" key="1">
    <source>
        <dbReference type="ARBA" id="ARBA00004853"/>
    </source>
</evidence>
<dbReference type="PANTHER" id="PTHR21327">
    <property type="entry name" value="GTP CYCLOHYDROLASE II-RELATED"/>
    <property type="match status" value="1"/>
</dbReference>
<evidence type="ECO:0000256" key="6">
    <source>
        <dbReference type="ARBA" id="ARBA00022833"/>
    </source>
</evidence>
<sequence>MIPAKGFAPSLQATRQHRRIGRALADLRRGLPVVVEAGQGALLAHAAEHLDTPALATLREAARRDGSGQADVRTFVTAARAAVLHIKRTGHSVVGVRVIPEMDARTLRDLADPATDLDRPLIGPFEWLREPPGEAALAAVKLAKLAQLLPAMVVAATDEAADRLAGRLDLIALDPKTVLAHDEYAARSLKPLGQPVRLPLHDAAQARIQAFRPADGGPEHLAVIVGQPDRHAPVLARIHSECFTGDLLGSMRCDCGEQLRGAIRQMDAAGGGVLLYLAQEGRGIGLINKLRAYRIQDQGFDTVEANLRIGFDADERVFLPAAEMLRLLGFDAVRLLTNNPDKVAGLEACGVTVAERVPLAFAANAHNEFYLDTKRKKSGHYL</sequence>
<keyword evidence="5 9" id="KW-0378">Hydrolase</keyword>
<dbReference type="InterPro" id="IPR036144">
    <property type="entry name" value="RibA-like_sf"/>
</dbReference>
<keyword evidence="2 9" id="KW-0686">Riboflavin biosynthesis</keyword>
<dbReference type="EC" id="3.5.4.25" evidence="9"/>
<dbReference type="Pfam" id="PF00925">
    <property type="entry name" value="GTP_cyclohydro2"/>
    <property type="match status" value="1"/>
</dbReference>
<comment type="cofactor">
    <cofactor evidence="9">
        <name>Zn(2+)</name>
        <dbReference type="ChEBI" id="CHEBI:29105"/>
    </cofactor>
    <text evidence="9">Binds 1 zinc ion per subunit.</text>
</comment>
<dbReference type="GO" id="GO:0003935">
    <property type="term" value="F:GTP cyclohydrolase II activity"/>
    <property type="evidence" value="ECO:0007669"/>
    <property type="project" value="UniProtKB-EC"/>
</dbReference>
<dbReference type="InterPro" id="IPR000926">
    <property type="entry name" value="RibA"/>
</dbReference>
<dbReference type="NCBIfam" id="NF001591">
    <property type="entry name" value="PRK00393.1"/>
    <property type="match status" value="1"/>
</dbReference>
<feature type="binding site" evidence="9">
    <location>
        <begin position="237"/>
        <end position="241"/>
    </location>
    <ligand>
        <name>GTP</name>
        <dbReference type="ChEBI" id="CHEBI:37565"/>
    </ligand>
</feature>
<evidence type="ECO:0000256" key="2">
    <source>
        <dbReference type="ARBA" id="ARBA00022619"/>
    </source>
</evidence>
<feature type="binding site" evidence="9">
    <location>
        <position position="258"/>
    </location>
    <ligand>
        <name>GTP</name>
        <dbReference type="ChEBI" id="CHEBI:37565"/>
    </ligand>
</feature>
<dbReference type="SUPFAM" id="SSF142695">
    <property type="entry name" value="RibA-like"/>
    <property type="match status" value="1"/>
</dbReference>
<organism evidence="11 12">
    <name type="scientific">Marinibaculum pumilum</name>
    <dbReference type="NCBI Taxonomy" id="1766165"/>
    <lineage>
        <taxon>Bacteria</taxon>
        <taxon>Pseudomonadati</taxon>
        <taxon>Pseudomonadota</taxon>
        <taxon>Alphaproteobacteria</taxon>
        <taxon>Rhodospirillales</taxon>
        <taxon>Rhodospirillaceae</taxon>
        <taxon>Marinibaculum</taxon>
    </lineage>
</organism>
<keyword evidence="7 9" id="KW-0342">GTP-binding</keyword>
<feature type="binding site" evidence="9">
    <location>
        <position position="302"/>
    </location>
    <ligand>
        <name>GTP</name>
        <dbReference type="ChEBI" id="CHEBI:37565"/>
    </ligand>
</feature>
<feature type="binding site" evidence="9">
    <location>
        <position position="342"/>
    </location>
    <ligand>
        <name>GTP</name>
        <dbReference type="ChEBI" id="CHEBI:37565"/>
    </ligand>
</feature>
<evidence type="ECO:0000256" key="8">
    <source>
        <dbReference type="ARBA" id="ARBA00049295"/>
    </source>
</evidence>